<reference evidence="4" key="2">
    <citation type="submission" date="2015-01" db="EMBL/GenBank/DDBJ databases">
        <title>Evolutionary Origins and Diversification of the Mycorrhizal Mutualists.</title>
        <authorList>
            <consortium name="DOE Joint Genome Institute"/>
            <consortium name="Mycorrhizal Genomics Consortium"/>
            <person name="Kohler A."/>
            <person name="Kuo A."/>
            <person name="Nagy L.G."/>
            <person name="Floudas D."/>
            <person name="Copeland A."/>
            <person name="Barry K.W."/>
            <person name="Cichocki N."/>
            <person name="Veneault-Fourrey C."/>
            <person name="LaButti K."/>
            <person name="Lindquist E.A."/>
            <person name="Lipzen A."/>
            <person name="Lundell T."/>
            <person name="Morin E."/>
            <person name="Murat C."/>
            <person name="Riley R."/>
            <person name="Ohm R."/>
            <person name="Sun H."/>
            <person name="Tunlid A."/>
            <person name="Henrissat B."/>
            <person name="Grigoriev I.V."/>
            <person name="Hibbett D.S."/>
            <person name="Martin F."/>
        </authorList>
    </citation>
    <scope>NUCLEOTIDE SEQUENCE [LARGE SCALE GENOMIC DNA]</scope>
    <source>
        <strain evidence="4">MUT 4182</strain>
    </source>
</reference>
<protein>
    <recommendedName>
        <fullName evidence="5">Secreted protein</fullName>
    </recommendedName>
</protein>
<name>A0A0C3PT55_9AGAM</name>
<proteinExistence type="predicted"/>
<keyword evidence="4" id="KW-1185">Reference proteome</keyword>
<evidence type="ECO:0008006" key="5">
    <source>
        <dbReference type="Google" id="ProtNLM"/>
    </source>
</evidence>
<dbReference type="Proteomes" id="UP000054248">
    <property type="component" value="Unassembled WGS sequence"/>
</dbReference>
<evidence type="ECO:0000313" key="2">
    <source>
        <dbReference type="EMBL" id="KIO17945.1"/>
    </source>
</evidence>
<dbReference type="EMBL" id="KN823329">
    <property type="protein sequence ID" value="KIO17945.1"/>
    <property type="molecule type" value="Genomic_DNA"/>
</dbReference>
<reference evidence="2 4" key="1">
    <citation type="submission" date="2014-04" db="EMBL/GenBank/DDBJ databases">
        <authorList>
            <consortium name="DOE Joint Genome Institute"/>
            <person name="Kuo A."/>
            <person name="Girlanda M."/>
            <person name="Perotto S."/>
            <person name="Kohler A."/>
            <person name="Nagy L.G."/>
            <person name="Floudas D."/>
            <person name="Copeland A."/>
            <person name="Barry K.W."/>
            <person name="Cichocki N."/>
            <person name="Veneault-Fourrey C."/>
            <person name="LaButti K."/>
            <person name="Lindquist E.A."/>
            <person name="Lipzen A."/>
            <person name="Lundell T."/>
            <person name="Morin E."/>
            <person name="Murat C."/>
            <person name="Sun H."/>
            <person name="Tunlid A."/>
            <person name="Henrissat B."/>
            <person name="Grigoriev I.V."/>
            <person name="Hibbett D.S."/>
            <person name="Martin F."/>
            <person name="Nordberg H.P."/>
            <person name="Cantor M.N."/>
            <person name="Hua S.X."/>
        </authorList>
    </citation>
    <scope>NUCLEOTIDE SEQUENCE [LARGE SCALE GENOMIC DNA]</scope>
    <source>
        <strain evidence="2 4">MUT 4182</strain>
    </source>
</reference>
<dbReference type="EMBL" id="KN823233">
    <property type="protein sequence ID" value="KIO19243.1"/>
    <property type="molecule type" value="Genomic_DNA"/>
</dbReference>
<accession>A0A0C3PT55</accession>
<evidence type="ECO:0000313" key="3">
    <source>
        <dbReference type="EMBL" id="KIO19243.1"/>
    </source>
</evidence>
<feature type="chain" id="PRO_5007392481" description="Secreted protein" evidence="1">
    <location>
        <begin position="18"/>
        <end position="73"/>
    </location>
</feature>
<evidence type="ECO:0000313" key="4">
    <source>
        <dbReference type="Proteomes" id="UP000054248"/>
    </source>
</evidence>
<gene>
    <name evidence="3" type="ORF">M407DRAFT_246239</name>
    <name evidence="2" type="ORF">M407DRAFT_246605</name>
</gene>
<sequence>MWRGRRYPGRTIQLARALKLLAVFVQLREGRVRTIHTPCGVSMVSACTDNRVVTVLLHFRVRGQDIAVNSVGD</sequence>
<reference evidence="2" key="3">
    <citation type="submission" date="2015-02" db="EMBL/GenBank/DDBJ databases">
        <title>Evolutionary Origins and Diversification of the Mycorrhizal Mutualists.</title>
        <authorList>
            <consortium name="DOE Joint Genome Institute"/>
            <consortium name="Mycorrhizal Genomics Consortium"/>
            <person name="Kohler A."/>
            <person name="Kuo A."/>
            <person name="Nagy L.G."/>
            <person name="Floudas D."/>
            <person name="Copeland A."/>
            <person name="Barry K.W."/>
            <person name="Cichocki N."/>
            <person name="Veneault-Fourrey C."/>
            <person name="LaButti K."/>
            <person name="Lindquist E.A."/>
            <person name="Lipzen A."/>
            <person name="Lundell T."/>
            <person name="Morin E."/>
            <person name="Murat C."/>
            <person name="Riley R."/>
            <person name="Ohm R."/>
            <person name="Sun H."/>
            <person name="Tunlid A."/>
            <person name="Henrissat B."/>
            <person name="Grigoriev I.V."/>
            <person name="Hibbett D.S."/>
            <person name="Martin F."/>
        </authorList>
    </citation>
    <scope>NUCLEOTIDE SEQUENCE</scope>
    <source>
        <strain evidence="2 4">MUT 4182</strain>
    </source>
</reference>
<dbReference type="AlphaFoldDB" id="A0A0C3PT55"/>
<evidence type="ECO:0000256" key="1">
    <source>
        <dbReference type="SAM" id="SignalP"/>
    </source>
</evidence>
<keyword evidence="1" id="KW-0732">Signal</keyword>
<dbReference type="HOGENOM" id="CLU_2706619_0_0_1"/>
<feature type="signal peptide" evidence="1">
    <location>
        <begin position="1"/>
        <end position="17"/>
    </location>
</feature>
<organism evidence="2 4">
    <name type="scientific">Tulasnella calospora MUT 4182</name>
    <dbReference type="NCBI Taxonomy" id="1051891"/>
    <lineage>
        <taxon>Eukaryota</taxon>
        <taxon>Fungi</taxon>
        <taxon>Dikarya</taxon>
        <taxon>Basidiomycota</taxon>
        <taxon>Agaricomycotina</taxon>
        <taxon>Agaricomycetes</taxon>
        <taxon>Cantharellales</taxon>
        <taxon>Tulasnellaceae</taxon>
        <taxon>Tulasnella</taxon>
    </lineage>
</organism>